<dbReference type="EMBL" id="JAIXNE010000002">
    <property type="protein sequence ID" value="MCA6074739.1"/>
    <property type="molecule type" value="Genomic_DNA"/>
</dbReference>
<evidence type="ECO:0000313" key="5">
    <source>
        <dbReference type="EMBL" id="MCA6077044.1"/>
    </source>
</evidence>
<organism evidence="5 6">
    <name type="scientific">Fulvivirga sedimenti</name>
    <dbReference type="NCBI Taxonomy" id="2879465"/>
    <lineage>
        <taxon>Bacteria</taxon>
        <taxon>Pseudomonadati</taxon>
        <taxon>Bacteroidota</taxon>
        <taxon>Cytophagia</taxon>
        <taxon>Cytophagales</taxon>
        <taxon>Fulvivirgaceae</taxon>
        <taxon>Fulvivirga</taxon>
    </lineage>
</organism>
<reference evidence="5" key="1">
    <citation type="submission" date="2021-09" db="EMBL/GenBank/DDBJ databases">
        <title>Fulvivirga sp. isolated from coastal sediment.</title>
        <authorList>
            <person name="Yu H."/>
        </authorList>
    </citation>
    <scope>NUCLEOTIDE SEQUENCE</scope>
    <source>
        <strain evidence="5">1062</strain>
    </source>
</reference>
<dbReference type="Gene3D" id="3.40.50.620">
    <property type="entry name" value="HUPs"/>
    <property type="match status" value="2"/>
</dbReference>
<sequence>MNFYKNWLIALDMSDTDQYIFSNLVKLEKELKPERLTFLHVVHPADLPREVLSDIPDLNEPELRFYENRIQQYINESGITTPYDIEVREGHALTVILQLTQDLENDLVVVGKKGNEGLVERKIARKSGISILFVPEKEMEFQHVLVPVDFSEHSLQAMHVAESLHKHTSCLTVYRDSSKYINQVAETVDEVEEILVKRNLLDQKLATYTEHKLKEFVEPFRAINPDCFIEGINKSTDIGQSILKWASNHPADMIIIGARGKTAAAAALLGSVSERVYSGLTDRYLLVVKKPGENVGLIKALLGK</sequence>
<dbReference type="InterPro" id="IPR006015">
    <property type="entry name" value="Universal_stress_UspA"/>
</dbReference>
<dbReference type="SUPFAM" id="SSF52402">
    <property type="entry name" value="Adenine nucleotide alpha hydrolases-like"/>
    <property type="match status" value="2"/>
</dbReference>
<evidence type="ECO:0000256" key="1">
    <source>
        <dbReference type="ARBA" id="ARBA00008791"/>
    </source>
</evidence>
<dbReference type="AlphaFoldDB" id="A0A9X1KZH8"/>
<dbReference type="CDD" id="cd00293">
    <property type="entry name" value="USP-like"/>
    <property type="match status" value="2"/>
</dbReference>
<dbReference type="PRINTS" id="PR01438">
    <property type="entry name" value="UNVRSLSTRESS"/>
</dbReference>
<accession>A0A9X1KZH8</accession>
<evidence type="ECO:0000313" key="3">
    <source>
        <dbReference type="EMBL" id="MCA6074739.1"/>
    </source>
</evidence>
<gene>
    <name evidence="3" type="ORF">LDX50_07645</name>
    <name evidence="4" type="ORF">LDX50_13615</name>
    <name evidence="5" type="ORF">LDX50_19335</name>
</gene>
<feature type="domain" description="UspA" evidence="2">
    <location>
        <begin position="4"/>
        <end position="120"/>
    </location>
</feature>
<evidence type="ECO:0000313" key="6">
    <source>
        <dbReference type="Proteomes" id="UP001139409"/>
    </source>
</evidence>
<dbReference type="Proteomes" id="UP001139409">
    <property type="component" value="Unassembled WGS sequence"/>
</dbReference>
<comment type="caution">
    <text evidence="5">The sequence shown here is derived from an EMBL/GenBank/DDBJ whole genome shotgun (WGS) entry which is preliminary data.</text>
</comment>
<dbReference type="InterPro" id="IPR014729">
    <property type="entry name" value="Rossmann-like_a/b/a_fold"/>
</dbReference>
<dbReference type="PANTHER" id="PTHR46268:SF6">
    <property type="entry name" value="UNIVERSAL STRESS PROTEIN UP12"/>
    <property type="match status" value="1"/>
</dbReference>
<proteinExistence type="inferred from homology"/>
<feature type="domain" description="UspA" evidence="2">
    <location>
        <begin position="141"/>
        <end position="276"/>
    </location>
</feature>
<dbReference type="EMBL" id="JAIXNE010000004">
    <property type="protein sequence ID" value="MCA6077044.1"/>
    <property type="molecule type" value="Genomic_DNA"/>
</dbReference>
<evidence type="ECO:0000259" key="2">
    <source>
        <dbReference type="Pfam" id="PF00582"/>
    </source>
</evidence>
<dbReference type="PANTHER" id="PTHR46268">
    <property type="entry name" value="STRESS RESPONSE PROTEIN NHAX"/>
    <property type="match status" value="1"/>
</dbReference>
<evidence type="ECO:0000313" key="4">
    <source>
        <dbReference type="EMBL" id="MCA6075916.1"/>
    </source>
</evidence>
<protein>
    <submittedName>
        <fullName evidence="5">Universal stress protein</fullName>
    </submittedName>
</protein>
<keyword evidence="6" id="KW-1185">Reference proteome</keyword>
<comment type="similarity">
    <text evidence="1">Belongs to the universal stress protein A family.</text>
</comment>
<dbReference type="InterPro" id="IPR006016">
    <property type="entry name" value="UspA"/>
</dbReference>
<name>A0A9X1KZH8_9BACT</name>
<dbReference type="Pfam" id="PF00582">
    <property type="entry name" value="Usp"/>
    <property type="match status" value="2"/>
</dbReference>
<dbReference type="RefSeq" id="WP_225697852.1">
    <property type="nucleotide sequence ID" value="NZ_JAIXNE010000002.1"/>
</dbReference>
<dbReference type="EMBL" id="JAIXNE010000003">
    <property type="protein sequence ID" value="MCA6075916.1"/>
    <property type="molecule type" value="Genomic_DNA"/>
</dbReference>